<dbReference type="EMBL" id="JAEMNV010000005">
    <property type="protein sequence ID" value="MBJ8340812.1"/>
    <property type="molecule type" value="Genomic_DNA"/>
</dbReference>
<keyword evidence="4" id="KW-1185">Reference proteome</keyword>
<gene>
    <name evidence="3" type="ORF">JGU71_18150</name>
</gene>
<accession>A0A934NT43</accession>
<dbReference type="AlphaFoldDB" id="A0A934NT43"/>
<dbReference type="Pfam" id="PF11303">
    <property type="entry name" value="DUF3105"/>
    <property type="match status" value="1"/>
</dbReference>
<feature type="transmembrane region" description="Helical" evidence="2">
    <location>
        <begin position="71"/>
        <end position="90"/>
    </location>
</feature>
<feature type="region of interest" description="Disordered" evidence="1">
    <location>
        <begin position="32"/>
        <end position="55"/>
    </location>
</feature>
<sequence>MPSLLVSTILVSRCRDARSGVDLRTCRRRRKTKGCPVSIGSNKSGRGRPERRRAGKNLDALTRRRRIPWDVVVFAIVAVLLVGVIAYNLVPKAIDQRETAKFTPSSDNPDPSGGIDGVVKADYPAGRHVAAPQRVAYDKSPPFGGPHDQNWATCTGIVYPLPIRSETAVHSLEHGAVWITYNRDLLSQADIDALETQVSGQPYTLMSPYPGMSSAVSLQSWGRQLQLEGIEDDRIDQFVTALRQNPTISPEPGASCATNGGFDPDNPPPFESTAPGVDAAPMVDPAPGDAGGN</sequence>
<comment type="caution">
    <text evidence="3">The sequence shown here is derived from an EMBL/GenBank/DDBJ whole genome shotgun (WGS) entry which is preliminary data.</text>
</comment>
<protein>
    <submittedName>
        <fullName evidence="3">DUF3105 domain-containing protein</fullName>
    </submittedName>
</protein>
<evidence type="ECO:0000256" key="1">
    <source>
        <dbReference type="SAM" id="MobiDB-lite"/>
    </source>
</evidence>
<dbReference type="InterPro" id="IPR021454">
    <property type="entry name" value="DUF3105"/>
</dbReference>
<evidence type="ECO:0000313" key="4">
    <source>
        <dbReference type="Proteomes" id="UP000655868"/>
    </source>
</evidence>
<evidence type="ECO:0000256" key="2">
    <source>
        <dbReference type="SAM" id="Phobius"/>
    </source>
</evidence>
<evidence type="ECO:0000313" key="3">
    <source>
        <dbReference type="EMBL" id="MBJ8340812.1"/>
    </source>
</evidence>
<dbReference type="Proteomes" id="UP000655868">
    <property type="component" value="Unassembled WGS sequence"/>
</dbReference>
<organism evidence="3 4">
    <name type="scientific">Antrihabitans stalagmiti</name>
    <dbReference type="NCBI Taxonomy" id="2799499"/>
    <lineage>
        <taxon>Bacteria</taxon>
        <taxon>Bacillati</taxon>
        <taxon>Actinomycetota</taxon>
        <taxon>Actinomycetes</taxon>
        <taxon>Mycobacteriales</taxon>
        <taxon>Nocardiaceae</taxon>
        <taxon>Antrihabitans</taxon>
    </lineage>
</organism>
<keyword evidence="2" id="KW-0472">Membrane</keyword>
<keyword evidence="2" id="KW-1133">Transmembrane helix</keyword>
<name>A0A934NT43_9NOCA</name>
<reference evidence="3" key="1">
    <citation type="submission" date="2020-12" db="EMBL/GenBank/DDBJ databases">
        <title>Antrihabitans popcorni sp. nov. and Antrihabitans auranticaus sp. nov., isolated from a larva cave.</title>
        <authorList>
            <person name="Lee S.D."/>
            <person name="Kim I.S."/>
        </authorList>
    </citation>
    <scope>NUCLEOTIDE SEQUENCE</scope>
    <source>
        <strain evidence="3">YC3-6</strain>
    </source>
</reference>
<feature type="compositionally biased region" description="Basic residues" evidence="1">
    <location>
        <begin position="45"/>
        <end position="55"/>
    </location>
</feature>
<feature type="region of interest" description="Disordered" evidence="1">
    <location>
        <begin position="245"/>
        <end position="293"/>
    </location>
</feature>
<proteinExistence type="predicted"/>
<keyword evidence="2" id="KW-0812">Transmembrane</keyword>